<accession>H7EMB2</accession>
<feature type="signal peptide" evidence="1">
    <location>
        <begin position="1"/>
        <end position="24"/>
    </location>
</feature>
<organism evidence="2 3">
    <name type="scientific">Treponema saccharophilum DSM 2985</name>
    <dbReference type="NCBI Taxonomy" id="907348"/>
    <lineage>
        <taxon>Bacteria</taxon>
        <taxon>Pseudomonadati</taxon>
        <taxon>Spirochaetota</taxon>
        <taxon>Spirochaetia</taxon>
        <taxon>Spirochaetales</taxon>
        <taxon>Treponemataceae</taxon>
        <taxon>Treponema</taxon>
    </lineage>
</organism>
<dbReference type="InterPro" id="IPR015943">
    <property type="entry name" value="WD40/YVTN_repeat-like_dom_sf"/>
</dbReference>
<evidence type="ECO:0000313" key="2">
    <source>
        <dbReference type="EMBL" id="EIC01197.1"/>
    </source>
</evidence>
<comment type="caution">
    <text evidence="2">The sequence shown here is derived from an EMBL/GenBank/DDBJ whole genome shotgun (WGS) entry which is preliminary data.</text>
</comment>
<dbReference type="InterPro" id="IPR036322">
    <property type="entry name" value="WD40_repeat_dom_sf"/>
</dbReference>
<dbReference type="SUPFAM" id="SSF50969">
    <property type="entry name" value="YVTN repeat-like/Quinoprotein amine dehydrogenase"/>
    <property type="match status" value="1"/>
</dbReference>
<protein>
    <recommendedName>
        <fullName evidence="4">WD40 repeat domain-containing protein</fullName>
    </recommendedName>
</protein>
<sequence>MFGNNPFVRFGAAACLGFFFGAFASARESGQAHQKSVSVVSGNQSGSVFSAGEDGFLIKWLPDDMGEHYQVSELAVKKIAQHPNGNDIAVYETDGASYNRVCIWDWKNQRRKNIFRFNDPITSLSYSAKGTYLVCSTTAMGGAYFINSSTGRIEKKLKETSAAFTFAQTGDSEKKIVMYLPTGTIAYHDLHSGELVGKFDTEPALEDVCMFGSSRFLAGRKGRTVFVIHAMTGRTLGTFNAGGAVLIGSNSSDSLFYISNESRQFKLFEVKSENGKSVGNPELLRTFSGIRDRDSVVSAAMSGESIYAGTKSGNVYKFDYIQAERVDVLQPITDDSFDTVLDISPCGDNFYILSPSSIHKAFYNDGYIDRLCGNPGYSDMIAYGDDIILWTKDSRKPVVRINPASGETSQIFTPGGALQNLRVWGETLLSVESNSTVARVDIATGKRSVIYEGAGIQDAVACNETDLYIAKSSATKPNVPLLYVNIGTRETVPLPLDGTFAYALNFDDANSRNEIYGIVISTQGGKQTTSIFAYDTERKSARTFFPTQDEDIGAFMNLTWPNLYTNVGKSDARSYNLKTKRDFKYKRDESMPLKVVRNGKRVAVLNRNGSISWYNADLANIISNWYLSSDGQWNEL</sequence>
<evidence type="ECO:0000313" key="3">
    <source>
        <dbReference type="Proteomes" id="UP000003571"/>
    </source>
</evidence>
<gene>
    <name evidence="2" type="ORF">TresaDRAFT_0334</name>
</gene>
<feature type="chain" id="PRO_5003609271" description="WD40 repeat domain-containing protein" evidence="1">
    <location>
        <begin position="25"/>
        <end position="636"/>
    </location>
</feature>
<dbReference type="eggNOG" id="ENOG5034689">
    <property type="taxonomic scope" value="Bacteria"/>
</dbReference>
<dbReference type="Gene3D" id="2.130.10.10">
    <property type="entry name" value="YVTN repeat-like/Quinoprotein amine dehydrogenase"/>
    <property type="match status" value="2"/>
</dbReference>
<dbReference type="STRING" id="907348.TresaDRAFT_0334"/>
<keyword evidence="3" id="KW-1185">Reference proteome</keyword>
<name>H7EMB2_9SPIR</name>
<reference evidence="2 3" key="1">
    <citation type="submission" date="2011-09" db="EMBL/GenBank/DDBJ databases">
        <title>The draft genome of Treponema saccharophilum DSM 2985.</title>
        <authorList>
            <consortium name="US DOE Joint Genome Institute (JGI-PGF)"/>
            <person name="Lucas S."/>
            <person name="Copeland A."/>
            <person name="Lapidus A."/>
            <person name="Glavina del Rio T."/>
            <person name="Dalin E."/>
            <person name="Tice H."/>
            <person name="Bruce D."/>
            <person name="Goodwin L."/>
            <person name="Pitluck S."/>
            <person name="Peters L."/>
            <person name="Kyrpides N."/>
            <person name="Mavromatis K."/>
            <person name="Ivanova N."/>
            <person name="Markowitz V."/>
            <person name="Cheng J.-F."/>
            <person name="Hugenholtz P."/>
            <person name="Woyke T."/>
            <person name="Wu D."/>
            <person name="Gronow S."/>
            <person name="Wellnitz S."/>
            <person name="Brambilla E."/>
            <person name="Klenk H.-P."/>
            <person name="Eisen J.A."/>
        </authorList>
    </citation>
    <scope>NUCLEOTIDE SEQUENCE [LARGE SCALE GENOMIC DNA]</scope>
    <source>
        <strain evidence="2 3">DSM 2985</strain>
    </source>
</reference>
<dbReference type="InterPro" id="IPR011044">
    <property type="entry name" value="Quino_amine_DH_bsu"/>
</dbReference>
<keyword evidence="1" id="KW-0732">Signal</keyword>
<dbReference type="EMBL" id="AGRW01000051">
    <property type="protein sequence ID" value="EIC01197.1"/>
    <property type="molecule type" value="Genomic_DNA"/>
</dbReference>
<dbReference type="OrthoDB" id="354107at2"/>
<dbReference type="SUPFAM" id="SSF50978">
    <property type="entry name" value="WD40 repeat-like"/>
    <property type="match status" value="1"/>
</dbReference>
<evidence type="ECO:0008006" key="4">
    <source>
        <dbReference type="Google" id="ProtNLM"/>
    </source>
</evidence>
<dbReference type="PATRIC" id="fig|907348.3.peg.2089"/>
<dbReference type="AlphaFoldDB" id="H7EMB2"/>
<dbReference type="Proteomes" id="UP000003571">
    <property type="component" value="Unassembled WGS sequence"/>
</dbReference>
<dbReference type="RefSeq" id="WP_002705393.1">
    <property type="nucleotide sequence ID" value="NZ_AGRW01000051.1"/>
</dbReference>
<proteinExistence type="predicted"/>
<evidence type="ECO:0000256" key="1">
    <source>
        <dbReference type="SAM" id="SignalP"/>
    </source>
</evidence>